<evidence type="ECO:0000313" key="3">
    <source>
        <dbReference type="Proteomes" id="UP001155901"/>
    </source>
</evidence>
<reference evidence="1" key="1">
    <citation type="submission" date="2021-07" db="EMBL/GenBank/DDBJ databases">
        <title>Characterization of violacein-producing bacteria and related species.</title>
        <authorList>
            <person name="Wilson H.S."/>
            <person name="De Leon M.E."/>
        </authorList>
    </citation>
    <scope>NUCLEOTIDE SEQUENCE</scope>
    <source>
        <strain evidence="1">HSC-15S17</strain>
    </source>
</reference>
<evidence type="ECO:0000313" key="4">
    <source>
        <dbReference type="Proteomes" id="UP001162889"/>
    </source>
</evidence>
<dbReference type="AlphaFoldDB" id="A0AA41L425"/>
<evidence type="ECO:0000313" key="1">
    <source>
        <dbReference type="EMBL" id="MBV6320457.1"/>
    </source>
</evidence>
<dbReference type="PANTHER" id="PTHR35564:SF4">
    <property type="entry name" value="CYTOPLASMIC PROTEIN"/>
    <property type="match status" value="1"/>
</dbReference>
<dbReference type="NCBIfam" id="TIGR03347">
    <property type="entry name" value="VI_chp_1"/>
    <property type="match status" value="1"/>
</dbReference>
<keyword evidence="4" id="KW-1185">Reference proteome</keyword>
<sequence length="350" mass="38887">MPTTKRRSSAGLVRQLLEEPHRFEFFQAVRIFERLLVSQGVPRNIVLTDYLQFRNSSSQNFPASQIEALDVEVTADCSGVTDEGELLAALNQGQFNRICITPTFFGLLGNHGVLPSHYGERLAAYRKNENHDGAHAFLDIFSNRLVALFYQAWKKHRLELPCREQADALMPLLLSLSGSKAQTLSDPVAAYYAAAFSQRPVSALMIERVLADYFKIPVSVQANTGRWHGLEKRHENRLGLANSQLDTGVILGARIWRRDLTATVRLGPLDKAQYDDFLAGGAGAVALRKVLAMFETPTLTYKIQLILRAEDVRGIQLSGSSSIQSARLGIDSFLLSSGACGERDDLYYLI</sequence>
<dbReference type="Proteomes" id="UP001162889">
    <property type="component" value="Unassembled WGS sequence"/>
</dbReference>
<gene>
    <name evidence="1" type="primary">tssG</name>
    <name evidence="1" type="ORF">KVP70_05875</name>
    <name evidence="2" type="ORF">L1274_006052</name>
</gene>
<proteinExistence type="predicted"/>
<comment type="caution">
    <text evidence="1">The sequence shown here is derived from an EMBL/GenBank/DDBJ whole genome shotgun (WGS) entry which is preliminary data.</text>
</comment>
<evidence type="ECO:0000313" key="2">
    <source>
        <dbReference type="EMBL" id="MCP2012292.1"/>
    </source>
</evidence>
<dbReference type="Proteomes" id="UP001155901">
    <property type="component" value="Unassembled WGS sequence"/>
</dbReference>
<name>A0AA41L425_9BURK</name>
<dbReference type="EMBL" id="JAHTGR010000002">
    <property type="protein sequence ID" value="MBV6320457.1"/>
    <property type="molecule type" value="Genomic_DNA"/>
</dbReference>
<organism evidence="1 3">
    <name type="scientific">Duganella violaceipulchra</name>
    <dbReference type="NCBI Taxonomy" id="2849652"/>
    <lineage>
        <taxon>Bacteria</taxon>
        <taxon>Pseudomonadati</taxon>
        <taxon>Pseudomonadota</taxon>
        <taxon>Betaproteobacteria</taxon>
        <taxon>Burkholderiales</taxon>
        <taxon>Oxalobacteraceae</taxon>
        <taxon>Telluria group</taxon>
        <taxon>Duganella</taxon>
    </lineage>
</organism>
<dbReference type="PANTHER" id="PTHR35564">
    <property type="match status" value="1"/>
</dbReference>
<dbReference type="EMBL" id="JALJZU010000016">
    <property type="protein sequence ID" value="MCP2012292.1"/>
    <property type="molecule type" value="Genomic_DNA"/>
</dbReference>
<dbReference type="InterPro" id="IPR010732">
    <property type="entry name" value="T6SS_TssG-like"/>
</dbReference>
<dbReference type="Pfam" id="PF06996">
    <property type="entry name" value="T6SS_TssG"/>
    <property type="match status" value="1"/>
</dbReference>
<dbReference type="RefSeq" id="WP_217941124.1">
    <property type="nucleotide sequence ID" value="NZ_JAHTGR010000002.1"/>
</dbReference>
<reference evidence="2" key="2">
    <citation type="submission" date="2022-03" db="EMBL/GenBank/DDBJ databases">
        <title>Genome Encyclopedia of Bacteria and Archaea VI: Functional Genomics of Type Strains.</title>
        <authorList>
            <person name="Whitman W."/>
        </authorList>
    </citation>
    <scope>NUCLEOTIDE SEQUENCE</scope>
    <source>
        <strain evidence="2">HSC-15S17</strain>
    </source>
</reference>
<protein>
    <submittedName>
        <fullName evidence="1">Type VI secretion system baseplate subunit TssG</fullName>
    </submittedName>
    <submittedName>
        <fullName evidence="2">Type VI secretion system protein ImpH</fullName>
    </submittedName>
</protein>
<accession>A0AA41L425</accession>